<feature type="domain" description="HNH nuclease" evidence="1">
    <location>
        <begin position="9"/>
        <end position="64"/>
    </location>
</feature>
<dbReference type="GO" id="GO:0008270">
    <property type="term" value="F:zinc ion binding"/>
    <property type="evidence" value="ECO:0007669"/>
    <property type="project" value="InterPro"/>
</dbReference>
<dbReference type="GO" id="GO:0004519">
    <property type="term" value="F:endonuclease activity"/>
    <property type="evidence" value="ECO:0007669"/>
    <property type="project" value="InterPro"/>
</dbReference>
<dbReference type="Proteomes" id="UP000029736">
    <property type="component" value="Unassembled WGS sequence"/>
</dbReference>
<proteinExistence type="predicted"/>
<dbReference type="InterPro" id="IPR003615">
    <property type="entry name" value="HNH_nuc"/>
</dbReference>
<reference evidence="2 3" key="1">
    <citation type="journal article" date="2014" name="Int. J. Syst. Evol. Microbiol.">
        <title>Phaeodactylibacter xiamenensis gen. nov., sp. nov., a member of the family Saprospiraceae isolated from the marine alga Phaeodactylum tricornutum.</title>
        <authorList>
            <person name="Chen Z.Jr."/>
            <person name="Lei X."/>
            <person name="Lai Q."/>
            <person name="Li Y."/>
            <person name="Zhang B."/>
            <person name="Zhang J."/>
            <person name="Zhang H."/>
            <person name="Yang L."/>
            <person name="Zheng W."/>
            <person name="Tian Y."/>
            <person name="Yu Z."/>
            <person name="Xu H.Jr."/>
            <person name="Zheng T."/>
        </authorList>
    </citation>
    <scope>NUCLEOTIDE SEQUENCE [LARGE SCALE GENOMIC DNA]</scope>
    <source>
        <strain evidence="2 3">KD52</strain>
    </source>
</reference>
<dbReference type="EMBL" id="JPOS01000082">
    <property type="protein sequence ID" value="KGE86056.1"/>
    <property type="molecule type" value="Genomic_DNA"/>
</dbReference>
<dbReference type="Gene3D" id="1.10.30.50">
    <property type="match status" value="1"/>
</dbReference>
<organism evidence="2 3">
    <name type="scientific">Phaeodactylibacter xiamenensis</name>
    <dbReference type="NCBI Taxonomy" id="1524460"/>
    <lineage>
        <taxon>Bacteria</taxon>
        <taxon>Pseudomonadati</taxon>
        <taxon>Bacteroidota</taxon>
        <taxon>Saprospiria</taxon>
        <taxon>Saprospirales</taxon>
        <taxon>Haliscomenobacteraceae</taxon>
        <taxon>Phaeodactylibacter</taxon>
    </lineage>
</organism>
<dbReference type="InterPro" id="IPR052892">
    <property type="entry name" value="NA-targeting_endonuclease"/>
</dbReference>
<dbReference type="STRING" id="1524460.IX84_23225"/>
<gene>
    <name evidence="2" type="ORF">IX84_23225</name>
</gene>
<dbReference type="PANTHER" id="PTHR33877:SF1">
    <property type="entry name" value="TYPE IV METHYL-DIRECTED RESTRICTION ENZYME ECOKMCRA"/>
    <property type="match status" value="1"/>
</dbReference>
<sequence>MSRNSHSHELRQLVETRAVSRCEYCLTPMEISTQPFEIEHIIPLSKKGLSTPENLALSCRGCNSHKYNKTEAVDNISDKKVPIYNPRADQWKTHFAWDRNPLYLKGLTPTGRATIQALKLNRAQLISVRRILQQIHMHPPR</sequence>
<dbReference type="SMART" id="SM00507">
    <property type="entry name" value="HNHc"/>
    <property type="match status" value="1"/>
</dbReference>
<keyword evidence="3" id="KW-1185">Reference proteome</keyword>
<dbReference type="AlphaFoldDB" id="A0A098S1V0"/>
<name>A0A098S1V0_9BACT</name>
<dbReference type="InterPro" id="IPR002711">
    <property type="entry name" value="HNH"/>
</dbReference>
<dbReference type="PANTHER" id="PTHR33877">
    <property type="entry name" value="SLL1193 PROTEIN"/>
    <property type="match status" value="1"/>
</dbReference>
<dbReference type="Pfam" id="PF01844">
    <property type="entry name" value="HNH"/>
    <property type="match status" value="1"/>
</dbReference>
<evidence type="ECO:0000313" key="2">
    <source>
        <dbReference type="EMBL" id="KGE86056.1"/>
    </source>
</evidence>
<dbReference type="CDD" id="cd00085">
    <property type="entry name" value="HNHc"/>
    <property type="match status" value="1"/>
</dbReference>
<dbReference type="GO" id="GO:0003676">
    <property type="term" value="F:nucleic acid binding"/>
    <property type="evidence" value="ECO:0007669"/>
    <property type="project" value="InterPro"/>
</dbReference>
<evidence type="ECO:0000259" key="1">
    <source>
        <dbReference type="SMART" id="SM00507"/>
    </source>
</evidence>
<accession>A0A098S1V0</accession>
<comment type="caution">
    <text evidence="2">The sequence shown here is derived from an EMBL/GenBank/DDBJ whole genome shotgun (WGS) entry which is preliminary data.</text>
</comment>
<evidence type="ECO:0000313" key="3">
    <source>
        <dbReference type="Proteomes" id="UP000029736"/>
    </source>
</evidence>
<protein>
    <recommendedName>
        <fullName evidence="1">HNH nuclease domain-containing protein</fullName>
    </recommendedName>
</protein>
<dbReference type="RefSeq" id="WP_044226036.1">
    <property type="nucleotide sequence ID" value="NZ_JBKAGJ010000002.1"/>
</dbReference>